<evidence type="ECO:0000259" key="15">
    <source>
        <dbReference type="Pfam" id="PF04480"/>
    </source>
</evidence>
<evidence type="ECO:0000256" key="9">
    <source>
        <dbReference type="ARBA" id="ARBA00022691"/>
    </source>
</evidence>
<dbReference type="InterPro" id="IPR011335">
    <property type="entry name" value="Restrct_endonuc-II-like"/>
</dbReference>
<dbReference type="PANTHER" id="PTHR30027">
    <property type="entry name" value="RIBOSOMAL RNA SMALL SUBUNIT METHYLTRANSFERASE E"/>
    <property type="match status" value="1"/>
</dbReference>
<dbReference type="Pfam" id="PF04480">
    <property type="entry name" value="DUF559"/>
    <property type="match status" value="1"/>
</dbReference>
<keyword evidence="6" id="KW-0698">rRNA processing</keyword>
<dbReference type="PANTHER" id="PTHR30027:SF3">
    <property type="entry name" value="16S RRNA (URACIL(1498)-N(3))-METHYLTRANSFERASE"/>
    <property type="match status" value="1"/>
</dbReference>
<protein>
    <recommendedName>
        <fullName evidence="4">Ribosomal RNA small subunit methyltransferase E</fullName>
        <ecNumber evidence="3">2.1.1.193</ecNumber>
    </recommendedName>
    <alternativeName>
        <fullName evidence="11">16S rRNA m3U1498 methyltransferase</fullName>
    </alternativeName>
</protein>
<evidence type="ECO:0000256" key="7">
    <source>
        <dbReference type="ARBA" id="ARBA00022603"/>
    </source>
</evidence>
<dbReference type="InterPro" id="IPR047216">
    <property type="entry name" value="Endonuclease_DUF559_bact"/>
</dbReference>
<dbReference type="EC" id="2.1.1.193" evidence="3"/>
<keyword evidence="9" id="KW-0949">S-adenosyl-L-methionine</keyword>
<feature type="domain" description="Ribosomal RNA small subunit methyltransferase E PUA-like" evidence="16">
    <location>
        <begin position="21"/>
        <end position="65"/>
    </location>
</feature>
<dbReference type="InterPro" id="IPR029028">
    <property type="entry name" value="Alpha/beta_knot_MTases"/>
</dbReference>
<evidence type="ECO:0000256" key="5">
    <source>
        <dbReference type="ARBA" id="ARBA00022490"/>
    </source>
</evidence>
<evidence type="ECO:0000256" key="3">
    <source>
        <dbReference type="ARBA" id="ARBA00012328"/>
    </source>
</evidence>
<evidence type="ECO:0000259" key="16">
    <source>
        <dbReference type="Pfam" id="PF20260"/>
    </source>
</evidence>
<dbReference type="InterPro" id="IPR029026">
    <property type="entry name" value="tRNA_m1G_MTases_N"/>
</dbReference>
<evidence type="ECO:0000313" key="17">
    <source>
        <dbReference type="EMBL" id="PWE17667.1"/>
    </source>
</evidence>
<evidence type="ECO:0000256" key="8">
    <source>
        <dbReference type="ARBA" id="ARBA00022679"/>
    </source>
</evidence>
<feature type="compositionally biased region" description="Polar residues" evidence="13">
    <location>
        <begin position="402"/>
        <end position="413"/>
    </location>
</feature>
<feature type="region of interest" description="Disordered" evidence="13">
    <location>
        <begin position="401"/>
        <end position="438"/>
    </location>
</feature>
<dbReference type="InterPro" id="IPR046886">
    <property type="entry name" value="RsmE_MTase_dom"/>
</dbReference>
<dbReference type="OrthoDB" id="9815641at2"/>
<feature type="domain" description="Ribosomal RNA small subunit methyltransferase E methyltransferase" evidence="14">
    <location>
        <begin position="78"/>
        <end position="171"/>
    </location>
</feature>
<dbReference type="Gene3D" id="3.40.960.10">
    <property type="entry name" value="VSR Endonuclease"/>
    <property type="match status" value="1"/>
</dbReference>
<accession>A0A2U2BUJ9</accession>
<feature type="compositionally biased region" description="Basic and acidic residues" evidence="13">
    <location>
        <begin position="418"/>
        <end position="427"/>
    </location>
</feature>
<dbReference type="SUPFAM" id="SSF75217">
    <property type="entry name" value="alpha/beta knot"/>
    <property type="match status" value="2"/>
</dbReference>
<comment type="similarity">
    <text evidence="2">Belongs to the RNA methyltransferase RsmE family.</text>
</comment>
<evidence type="ECO:0000256" key="11">
    <source>
        <dbReference type="ARBA" id="ARBA00033196"/>
    </source>
</evidence>
<dbReference type="GO" id="GO:0070042">
    <property type="term" value="F:rRNA (uridine-N3-)-methyltransferase activity"/>
    <property type="evidence" value="ECO:0007669"/>
    <property type="project" value="TreeGrafter"/>
</dbReference>
<keyword evidence="7 17" id="KW-0489">Methyltransferase</keyword>
<dbReference type="Gene3D" id="3.40.1280.10">
    <property type="match status" value="2"/>
</dbReference>
<evidence type="ECO:0000256" key="12">
    <source>
        <dbReference type="ARBA" id="ARBA00047944"/>
    </source>
</evidence>
<dbReference type="Pfam" id="PF04452">
    <property type="entry name" value="Methyltrans_RNA"/>
    <property type="match status" value="2"/>
</dbReference>
<dbReference type="CDD" id="cd01038">
    <property type="entry name" value="Endonuclease_DUF559"/>
    <property type="match status" value="1"/>
</dbReference>
<dbReference type="NCBIfam" id="TIGR00046">
    <property type="entry name" value="RsmE family RNA methyltransferase"/>
    <property type="match status" value="2"/>
</dbReference>
<evidence type="ECO:0000256" key="1">
    <source>
        <dbReference type="ARBA" id="ARBA00004496"/>
    </source>
</evidence>
<dbReference type="GO" id="GO:0070475">
    <property type="term" value="P:rRNA base methylation"/>
    <property type="evidence" value="ECO:0007669"/>
    <property type="project" value="TreeGrafter"/>
</dbReference>
<evidence type="ECO:0000256" key="2">
    <source>
        <dbReference type="ARBA" id="ARBA00005528"/>
    </source>
</evidence>
<evidence type="ECO:0000256" key="13">
    <source>
        <dbReference type="SAM" id="MobiDB-lite"/>
    </source>
</evidence>
<dbReference type="NCBIfam" id="NF008696">
    <property type="entry name" value="PRK11713.3-5"/>
    <property type="match status" value="1"/>
</dbReference>
<organism evidence="17 18">
    <name type="scientific">Marinicauda salina</name>
    <dbReference type="NCBI Taxonomy" id="2135793"/>
    <lineage>
        <taxon>Bacteria</taxon>
        <taxon>Pseudomonadati</taxon>
        <taxon>Pseudomonadota</taxon>
        <taxon>Alphaproteobacteria</taxon>
        <taxon>Maricaulales</taxon>
        <taxon>Maricaulaceae</taxon>
        <taxon>Marinicauda</taxon>
    </lineage>
</organism>
<dbReference type="SUPFAM" id="SSF88697">
    <property type="entry name" value="PUA domain-like"/>
    <property type="match status" value="1"/>
</dbReference>
<feature type="domain" description="DUF559" evidence="15">
    <location>
        <begin position="274"/>
        <end position="377"/>
    </location>
</feature>
<dbReference type="InterPro" id="IPR015947">
    <property type="entry name" value="PUA-like_sf"/>
</dbReference>
<comment type="catalytic activity">
    <reaction evidence="12">
        <text>uridine(1498) in 16S rRNA + S-adenosyl-L-methionine = N(3)-methyluridine(1498) in 16S rRNA + S-adenosyl-L-homocysteine + H(+)</text>
        <dbReference type="Rhea" id="RHEA:42920"/>
        <dbReference type="Rhea" id="RHEA-COMP:10283"/>
        <dbReference type="Rhea" id="RHEA-COMP:10284"/>
        <dbReference type="ChEBI" id="CHEBI:15378"/>
        <dbReference type="ChEBI" id="CHEBI:57856"/>
        <dbReference type="ChEBI" id="CHEBI:59789"/>
        <dbReference type="ChEBI" id="CHEBI:65315"/>
        <dbReference type="ChEBI" id="CHEBI:74502"/>
        <dbReference type="EC" id="2.1.1.193"/>
    </reaction>
</comment>
<evidence type="ECO:0000256" key="4">
    <source>
        <dbReference type="ARBA" id="ARBA00013673"/>
    </source>
</evidence>
<proteinExistence type="inferred from homology"/>
<dbReference type="Gene3D" id="2.40.240.20">
    <property type="entry name" value="Hypothetical PUA domain-like, domain 1"/>
    <property type="match status" value="1"/>
</dbReference>
<comment type="subcellular location">
    <subcellularLocation>
        <location evidence="1">Cytoplasm</location>
    </subcellularLocation>
</comment>
<keyword evidence="8 17" id="KW-0808">Transferase</keyword>
<dbReference type="SUPFAM" id="SSF52980">
    <property type="entry name" value="Restriction endonuclease-like"/>
    <property type="match status" value="1"/>
</dbReference>
<dbReference type="InterPro" id="IPR006700">
    <property type="entry name" value="RsmE"/>
</dbReference>
<dbReference type="InterPro" id="IPR046887">
    <property type="entry name" value="RsmE_PUA-like"/>
</dbReference>
<feature type="domain" description="Ribosomal RNA small subunit methyltransferase E methyltransferase" evidence="14">
    <location>
        <begin position="436"/>
        <end position="487"/>
    </location>
</feature>
<name>A0A2U2BUJ9_9PROT</name>
<comment type="caution">
    <text evidence="17">The sequence shown here is derived from an EMBL/GenBank/DDBJ whole genome shotgun (WGS) entry which is preliminary data.</text>
</comment>
<reference evidence="18" key="1">
    <citation type="submission" date="2018-05" db="EMBL/GenBank/DDBJ databases">
        <authorList>
            <person name="Liu B.-T."/>
        </authorList>
    </citation>
    <scope>NUCLEOTIDE SEQUENCE [LARGE SCALE GENOMIC DNA]</scope>
    <source>
        <strain evidence="18">WD6-1</strain>
    </source>
</reference>
<feature type="region of interest" description="Disordered" evidence="13">
    <location>
        <begin position="200"/>
        <end position="271"/>
    </location>
</feature>
<dbReference type="EMBL" id="QEXV01000003">
    <property type="protein sequence ID" value="PWE17667.1"/>
    <property type="molecule type" value="Genomic_DNA"/>
</dbReference>
<dbReference type="GO" id="GO:0005737">
    <property type="term" value="C:cytoplasm"/>
    <property type="evidence" value="ECO:0007669"/>
    <property type="project" value="UniProtKB-SubCell"/>
</dbReference>
<keyword evidence="18" id="KW-1185">Reference proteome</keyword>
<evidence type="ECO:0000313" key="18">
    <source>
        <dbReference type="Proteomes" id="UP000245168"/>
    </source>
</evidence>
<dbReference type="InterPro" id="IPR007569">
    <property type="entry name" value="DUF559"/>
</dbReference>
<dbReference type="AlphaFoldDB" id="A0A2U2BUJ9"/>
<evidence type="ECO:0000259" key="14">
    <source>
        <dbReference type="Pfam" id="PF04452"/>
    </source>
</evidence>
<dbReference type="Proteomes" id="UP000245168">
    <property type="component" value="Unassembled WGS sequence"/>
</dbReference>
<comment type="function">
    <text evidence="10">Specifically methylates the N3 position of the uracil ring of uridine 1498 (m3U1498) in 16S rRNA. Acts on the fully assembled 30S ribosomal subunit.</text>
</comment>
<gene>
    <name evidence="17" type="ORF">DDZ18_08395</name>
</gene>
<evidence type="ECO:0000256" key="10">
    <source>
        <dbReference type="ARBA" id="ARBA00025699"/>
    </source>
</evidence>
<evidence type="ECO:0000256" key="6">
    <source>
        <dbReference type="ARBA" id="ARBA00022552"/>
    </source>
</evidence>
<dbReference type="Pfam" id="PF20260">
    <property type="entry name" value="PUA_4"/>
    <property type="match status" value="1"/>
</dbReference>
<keyword evidence="5" id="KW-0963">Cytoplasm</keyword>
<sequence length="494" mass="52933">MTVEPRLYVDAPLESGAEIALPREAAHYLVNVMRRAPGDGVRVFNGRDGEWRAEVAEASKRAATLAVGERLREQAPPPDLELVFAPVKRARTDFIVEKATELGVRAITPVMTRRTIAERVRTDRLAAIAREAAEQTERLDLPEVREPVSLDRLLDGWDADRRLVFCDEAGDDEDAPWGGETGRARPMLEALLDHREGFAPPLAGELSAKPTEGGGSQVAASAGAGENAPGGETRSDPDRFAVTQDGLIEERHTPTPSPLGEGRGGGRPEPSTKALAAARRMRGEPTEAEQKLWTILKSLKQPGRHFRRQAAIGPYVADFACLSEKLIVEADGGGHGGARDAERDAWFEANGYRVLRIWNNEVLENPEGVFETIRGVLEGHPTPTLPSRGGSQGAAMTGEFVESQSADAPSSPSGGEAAKPDPGDRATGRTSGGYDPGKWAVLIGPEGGFDPEERARLRECGSVVPVTLGPRILRADTAAVAALTLWQAALGDWS</sequence>